<feature type="transmembrane region" description="Helical" evidence="7">
    <location>
        <begin position="328"/>
        <end position="349"/>
    </location>
</feature>
<dbReference type="NCBIfam" id="NF007790">
    <property type="entry name" value="PRK10484.1"/>
    <property type="match status" value="1"/>
</dbReference>
<feature type="transmembrane region" description="Helical" evidence="7">
    <location>
        <begin position="120"/>
        <end position="145"/>
    </location>
</feature>
<dbReference type="RefSeq" id="WP_133998362.1">
    <property type="nucleotide sequence ID" value="NZ_SODV01000002.1"/>
</dbReference>
<keyword evidence="9" id="KW-1185">Reference proteome</keyword>
<feature type="transmembrane region" description="Helical" evidence="7">
    <location>
        <begin position="408"/>
        <end position="429"/>
    </location>
</feature>
<evidence type="ECO:0000313" key="9">
    <source>
        <dbReference type="Proteomes" id="UP000294498"/>
    </source>
</evidence>
<dbReference type="NCBIfam" id="TIGR00813">
    <property type="entry name" value="sss"/>
    <property type="match status" value="1"/>
</dbReference>
<feature type="transmembrane region" description="Helical" evidence="7">
    <location>
        <begin position="242"/>
        <end position="260"/>
    </location>
</feature>
<sequence length="531" mass="58408">MITFATISFLGWTLFVAAVSWFKTRKQRLRTTSDFFMGSRSLSFWVVGGSLFFTNMSANQFIGENESVYINNMTVMAWGMSSIVAMLVVSEFFMPLYLRIGAVTTADFLEERFDGATKKIVTFIFLAGYLLSLIPTVLYGGAVAFEGIFHLHEHLGISHWAAIWVFVVALAVIGCCYTLLGGFKAISISDSVQGLGMMIGGLLLPYFGFRYLGHGDVWAGIRTVLHTRTDHLNAIGSAGDQVPFSTIFTGMFLVNLYYWGMEQYIMQDALAAKNLEQGQKGIALACVGKLLAPLMLNIPGLIALHVYSHLDDTTSVFPRLVGDVMPPLWVGFIAAIVFGGALGTFNAGLNSSATLFIMNLYGPRKTAAPAPDGRRLIRAGKRFQVAVTLLGVGIAPFIMFFRGGFYTYIQKVSSFFSIPVFTVLVIGFATKKVPAVAAKAGLVFFVVIYALTQSVLPTGLHYLHVVFILFILTAGLMLFIGRVAPQAVPYRSRPMPLIDIRPWKHRHWYSLGLIIAVVLMFLLFSPYGLAK</sequence>
<feature type="transmembrane region" description="Helical" evidence="7">
    <location>
        <begin position="506"/>
        <end position="529"/>
    </location>
</feature>
<reference evidence="8 9" key="1">
    <citation type="submission" date="2019-03" db="EMBL/GenBank/DDBJ databases">
        <title>Genomic Encyclopedia of Type Strains, Phase IV (KMG-IV): sequencing the most valuable type-strain genomes for metagenomic binning, comparative biology and taxonomic classification.</title>
        <authorList>
            <person name="Goeker M."/>
        </authorList>
    </citation>
    <scope>NUCLEOTIDE SEQUENCE [LARGE SCALE GENOMIC DNA]</scope>
    <source>
        <strain evidence="8 9">DSM 100059</strain>
    </source>
</reference>
<evidence type="ECO:0000256" key="7">
    <source>
        <dbReference type="SAM" id="Phobius"/>
    </source>
</evidence>
<evidence type="ECO:0000313" key="8">
    <source>
        <dbReference type="EMBL" id="TDW96972.1"/>
    </source>
</evidence>
<feature type="transmembrane region" description="Helical" evidence="7">
    <location>
        <begin position="157"/>
        <end position="180"/>
    </location>
</feature>
<comment type="subcellular location">
    <subcellularLocation>
        <location evidence="1">Membrane</location>
        <topology evidence="1">Multi-pass membrane protein</topology>
    </subcellularLocation>
</comment>
<evidence type="ECO:0000256" key="3">
    <source>
        <dbReference type="ARBA" id="ARBA00022692"/>
    </source>
</evidence>
<feature type="transmembrane region" description="Helical" evidence="7">
    <location>
        <begin position="192"/>
        <end position="209"/>
    </location>
</feature>
<dbReference type="InterPro" id="IPR001734">
    <property type="entry name" value="Na/solute_symporter"/>
</dbReference>
<dbReference type="GO" id="GO:0005886">
    <property type="term" value="C:plasma membrane"/>
    <property type="evidence" value="ECO:0007669"/>
    <property type="project" value="TreeGrafter"/>
</dbReference>
<feature type="transmembrane region" description="Helical" evidence="7">
    <location>
        <begin position="383"/>
        <end position="402"/>
    </location>
</feature>
<dbReference type="PROSITE" id="PS50283">
    <property type="entry name" value="NA_SOLUT_SYMP_3"/>
    <property type="match status" value="1"/>
</dbReference>
<feature type="transmembrane region" description="Helical" evidence="7">
    <location>
        <begin position="436"/>
        <end position="456"/>
    </location>
</feature>
<evidence type="ECO:0000256" key="2">
    <source>
        <dbReference type="ARBA" id="ARBA00006434"/>
    </source>
</evidence>
<dbReference type="PANTHER" id="PTHR11819">
    <property type="entry name" value="SOLUTE CARRIER FAMILY 5"/>
    <property type="match status" value="1"/>
</dbReference>
<evidence type="ECO:0000256" key="6">
    <source>
        <dbReference type="RuleBase" id="RU362091"/>
    </source>
</evidence>
<accession>A0A4V3GKU0</accession>
<dbReference type="Gene3D" id="1.20.1730.10">
    <property type="entry name" value="Sodium/glucose cotransporter"/>
    <property type="match status" value="1"/>
</dbReference>
<keyword evidence="3 7" id="KW-0812">Transmembrane</keyword>
<evidence type="ECO:0000256" key="5">
    <source>
        <dbReference type="ARBA" id="ARBA00023136"/>
    </source>
</evidence>
<keyword evidence="4 7" id="KW-1133">Transmembrane helix</keyword>
<feature type="transmembrane region" description="Helical" evidence="7">
    <location>
        <begin position="6"/>
        <end position="22"/>
    </location>
</feature>
<proteinExistence type="inferred from homology"/>
<dbReference type="Proteomes" id="UP000294498">
    <property type="component" value="Unassembled WGS sequence"/>
</dbReference>
<protein>
    <submittedName>
        <fullName evidence="8">SSS family solute:Na+ symporter</fullName>
    </submittedName>
</protein>
<name>A0A4V3GKU0_9BACT</name>
<feature type="transmembrane region" description="Helical" evidence="7">
    <location>
        <begin position="462"/>
        <end position="485"/>
    </location>
</feature>
<dbReference type="Pfam" id="PF00474">
    <property type="entry name" value="SSF"/>
    <property type="match status" value="1"/>
</dbReference>
<dbReference type="PANTHER" id="PTHR11819:SF195">
    <property type="entry name" value="SODIUM_GLUCOSE COTRANSPORTER 4"/>
    <property type="match status" value="1"/>
</dbReference>
<evidence type="ECO:0000256" key="4">
    <source>
        <dbReference type="ARBA" id="ARBA00022989"/>
    </source>
</evidence>
<feature type="transmembrane region" description="Helical" evidence="7">
    <location>
        <begin position="42"/>
        <end position="63"/>
    </location>
</feature>
<feature type="transmembrane region" description="Helical" evidence="7">
    <location>
        <begin position="75"/>
        <end position="100"/>
    </location>
</feature>
<organism evidence="8 9">
    <name type="scientific">Dinghuibacter silviterrae</name>
    <dbReference type="NCBI Taxonomy" id="1539049"/>
    <lineage>
        <taxon>Bacteria</taxon>
        <taxon>Pseudomonadati</taxon>
        <taxon>Bacteroidota</taxon>
        <taxon>Chitinophagia</taxon>
        <taxon>Chitinophagales</taxon>
        <taxon>Chitinophagaceae</taxon>
        <taxon>Dinghuibacter</taxon>
    </lineage>
</organism>
<dbReference type="AlphaFoldDB" id="A0A4V3GKU0"/>
<dbReference type="CDD" id="cd10328">
    <property type="entry name" value="SLC5sbd_YidK"/>
    <property type="match status" value="1"/>
</dbReference>
<dbReference type="OrthoDB" id="9814523at2"/>
<gene>
    <name evidence="8" type="ORF">EDB95_4808</name>
</gene>
<dbReference type="GO" id="GO:0005412">
    <property type="term" value="F:D-glucose:sodium symporter activity"/>
    <property type="evidence" value="ECO:0007669"/>
    <property type="project" value="TreeGrafter"/>
</dbReference>
<comment type="caution">
    <text evidence="8">The sequence shown here is derived from an EMBL/GenBank/DDBJ whole genome shotgun (WGS) entry which is preliminary data.</text>
</comment>
<dbReference type="InterPro" id="IPR038377">
    <property type="entry name" value="Na/Glc_symporter_sf"/>
</dbReference>
<comment type="similarity">
    <text evidence="2 6">Belongs to the sodium:solute symporter (SSF) (TC 2.A.21) family.</text>
</comment>
<keyword evidence="5 7" id="KW-0472">Membrane</keyword>
<dbReference type="EMBL" id="SODV01000002">
    <property type="protein sequence ID" value="TDW96972.1"/>
    <property type="molecule type" value="Genomic_DNA"/>
</dbReference>
<feature type="transmembrane region" description="Helical" evidence="7">
    <location>
        <begin position="281"/>
        <end position="308"/>
    </location>
</feature>
<evidence type="ECO:0000256" key="1">
    <source>
        <dbReference type="ARBA" id="ARBA00004141"/>
    </source>
</evidence>